<gene>
    <name evidence="1" type="ORF">A8L45_23120</name>
</gene>
<dbReference type="Pfam" id="PF10109">
    <property type="entry name" value="Phage_TAC_7"/>
    <property type="match status" value="1"/>
</dbReference>
<dbReference type="Proteomes" id="UP000094936">
    <property type="component" value="Unassembled WGS sequence"/>
</dbReference>
<protein>
    <recommendedName>
        <fullName evidence="3">Phage tail protein</fullName>
    </recommendedName>
</protein>
<reference evidence="1 2" key="1">
    <citation type="submission" date="2016-05" db="EMBL/GenBank/DDBJ databases">
        <title>Genomic Taxonomy of the Vibrionaceae.</title>
        <authorList>
            <person name="Gomez-Gil B."/>
            <person name="Enciso-Ibarra J."/>
        </authorList>
    </citation>
    <scope>NUCLEOTIDE SEQUENCE [LARGE SCALE GENOMIC DNA]</scope>
    <source>
        <strain evidence="1 2">CAIM 1920</strain>
    </source>
</reference>
<proteinExistence type="predicted"/>
<accession>A0A1C3E5B6</accession>
<dbReference type="InterPro" id="IPR019289">
    <property type="entry name" value="Phage_tail_E/E"/>
</dbReference>
<dbReference type="EMBL" id="LYBM01000089">
    <property type="protein sequence ID" value="ODA28349.1"/>
    <property type="molecule type" value="Genomic_DNA"/>
</dbReference>
<evidence type="ECO:0000313" key="1">
    <source>
        <dbReference type="EMBL" id="ODA28349.1"/>
    </source>
</evidence>
<dbReference type="AlphaFoldDB" id="A0A1C3E5B6"/>
<dbReference type="OrthoDB" id="5818761at2"/>
<dbReference type="STRING" id="1080227.A8L45_23120"/>
<evidence type="ECO:0000313" key="2">
    <source>
        <dbReference type="Proteomes" id="UP000094936"/>
    </source>
</evidence>
<organism evidence="1 2">
    <name type="scientific">Veronia pacifica</name>
    <dbReference type="NCBI Taxonomy" id="1080227"/>
    <lineage>
        <taxon>Bacteria</taxon>
        <taxon>Pseudomonadati</taxon>
        <taxon>Pseudomonadota</taxon>
        <taxon>Gammaproteobacteria</taxon>
        <taxon>Vibrionales</taxon>
        <taxon>Vibrionaceae</taxon>
        <taxon>Veronia</taxon>
    </lineage>
</organism>
<comment type="caution">
    <text evidence="1">The sequence shown here is derived from an EMBL/GenBank/DDBJ whole genome shotgun (WGS) entry which is preliminary data.</text>
</comment>
<evidence type="ECO:0008006" key="3">
    <source>
        <dbReference type="Google" id="ProtNLM"/>
    </source>
</evidence>
<name>A0A1C3E5B6_9GAMM</name>
<sequence length="192" mass="21300">MDKLSTLPFFTRGASSQIAITPITFGAFNKLPHIKKGELSEAELFAQYKASIFACTDITEDEFSQLKAADFNQLSRDIAAFINSASDVLKGEPLDGETFAFDLLFPFDNELGETISQIRFEVPTVGHSEALAALEDDAERELFMFRSVCGLEKQDLEAMALNDYLALKPQVGAFFTQSAAFFRRTMLKPLST</sequence>
<keyword evidence="2" id="KW-1185">Reference proteome</keyword>
<dbReference type="RefSeq" id="WP_068905700.1">
    <property type="nucleotide sequence ID" value="NZ_JBHUIF010000013.1"/>
</dbReference>